<dbReference type="PANTHER" id="PTHR23427:SF2">
    <property type="entry name" value="SURFEIT LOCUS PROTEIN 1"/>
    <property type="match status" value="1"/>
</dbReference>
<dbReference type="InterPro" id="IPR045214">
    <property type="entry name" value="Surf1/Surf4"/>
</dbReference>
<dbReference type="AlphaFoldDB" id="A0AAW9DLC0"/>
<keyword evidence="4 6" id="KW-1133">Transmembrane helix</keyword>
<name>A0AAW9DLC0_ACIAO</name>
<dbReference type="RefSeq" id="WP_319612919.1">
    <property type="nucleotide sequence ID" value="NZ_JAWXYB010000018.1"/>
</dbReference>
<keyword evidence="5 6" id="KW-0472">Membrane</keyword>
<keyword evidence="6" id="KW-1003">Cell membrane</keyword>
<dbReference type="GO" id="GO:0005886">
    <property type="term" value="C:plasma membrane"/>
    <property type="evidence" value="ECO:0007669"/>
    <property type="project" value="UniProtKB-SubCell"/>
</dbReference>
<reference evidence="7 8" key="1">
    <citation type="submission" date="2023-11" db="EMBL/GenBank/DDBJ databases">
        <title>MicrobeMod: A computational toolkit for identifying prokaryotic methylation and restriction-modification with nanopore sequencing.</title>
        <authorList>
            <person name="Crits-Christoph A."/>
            <person name="Kang S.C."/>
            <person name="Lee H."/>
            <person name="Ostrov N."/>
        </authorList>
    </citation>
    <scope>NUCLEOTIDE SEQUENCE [LARGE SCALE GENOMIC DNA]</scope>
    <source>
        <strain evidence="7 8">DSMZ 700</strain>
    </source>
</reference>
<evidence type="ECO:0000256" key="2">
    <source>
        <dbReference type="ARBA" id="ARBA00007165"/>
    </source>
</evidence>
<evidence type="ECO:0000256" key="4">
    <source>
        <dbReference type="ARBA" id="ARBA00022989"/>
    </source>
</evidence>
<dbReference type="Pfam" id="PF02104">
    <property type="entry name" value="SURF1"/>
    <property type="match status" value="1"/>
</dbReference>
<evidence type="ECO:0000256" key="5">
    <source>
        <dbReference type="ARBA" id="ARBA00023136"/>
    </source>
</evidence>
<dbReference type="EMBL" id="JAWXYB010000018">
    <property type="protein sequence ID" value="MDX5929939.1"/>
    <property type="molecule type" value="Genomic_DNA"/>
</dbReference>
<dbReference type="CDD" id="cd06662">
    <property type="entry name" value="SURF1"/>
    <property type="match status" value="1"/>
</dbReference>
<evidence type="ECO:0000313" key="8">
    <source>
        <dbReference type="Proteomes" id="UP001279553"/>
    </source>
</evidence>
<proteinExistence type="inferred from homology"/>
<feature type="transmembrane region" description="Helical" evidence="6">
    <location>
        <begin position="21"/>
        <end position="41"/>
    </location>
</feature>
<comment type="subcellular location">
    <subcellularLocation>
        <location evidence="6">Cell membrane</location>
        <topology evidence="6">Multi-pass membrane protein</topology>
    </subcellularLocation>
    <subcellularLocation>
        <location evidence="1">Membrane</location>
    </subcellularLocation>
</comment>
<evidence type="ECO:0000313" key="7">
    <source>
        <dbReference type="EMBL" id="MDX5929939.1"/>
    </source>
</evidence>
<sequence length="242" mass="26740">MPDSFNRSAPPRARWRRLIGMGIFSLVMFVLLMALGIWQVHRWHYKDRIQREIVAAQMLPPIPLPDHPTPYQKVAITGHWLADKAAFYGDQIRNSPAGELQGAQLVMPFRRDNGDVVMVDLGWVEGRSPRPAPVPAGPAMVSGYIQRAQNFGPFAAKSDPAKGIFYTLDPVRIGAALGLDRVAPYTLIVLGPKPIAGGPVPAASLPEPPNNSQQYALTWFGLAIVVVIEFLFYARKRLRDPA</sequence>
<evidence type="ECO:0000256" key="6">
    <source>
        <dbReference type="RuleBase" id="RU363076"/>
    </source>
</evidence>
<evidence type="ECO:0000256" key="1">
    <source>
        <dbReference type="ARBA" id="ARBA00004370"/>
    </source>
</evidence>
<keyword evidence="8" id="KW-1185">Reference proteome</keyword>
<feature type="transmembrane region" description="Helical" evidence="6">
    <location>
        <begin position="215"/>
        <end position="234"/>
    </location>
</feature>
<comment type="caution">
    <text evidence="7">The sequence shown here is derived from an EMBL/GenBank/DDBJ whole genome shotgun (WGS) entry which is preliminary data.</text>
</comment>
<dbReference type="PROSITE" id="PS50895">
    <property type="entry name" value="SURF1"/>
    <property type="match status" value="1"/>
</dbReference>
<dbReference type="Proteomes" id="UP001279553">
    <property type="component" value="Unassembled WGS sequence"/>
</dbReference>
<comment type="similarity">
    <text evidence="2 6">Belongs to the SURF1 family.</text>
</comment>
<dbReference type="InterPro" id="IPR002994">
    <property type="entry name" value="Surf1/Shy1"/>
</dbReference>
<evidence type="ECO:0000256" key="3">
    <source>
        <dbReference type="ARBA" id="ARBA00022692"/>
    </source>
</evidence>
<protein>
    <recommendedName>
        <fullName evidence="6">SURF1-like protein</fullName>
    </recommendedName>
</protein>
<organism evidence="7 8">
    <name type="scientific">Acidiphilium acidophilum</name>
    <name type="common">Thiobacillus acidophilus</name>
    <dbReference type="NCBI Taxonomy" id="76588"/>
    <lineage>
        <taxon>Bacteria</taxon>
        <taxon>Pseudomonadati</taxon>
        <taxon>Pseudomonadota</taxon>
        <taxon>Alphaproteobacteria</taxon>
        <taxon>Acetobacterales</taxon>
        <taxon>Acidocellaceae</taxon>
        <taxon>Acidiphilium</taxon>
    </lineage>
</organism>
<keyword evidence="3 6" id="KW-0812">Transmembrane</keyword>
<accession>A0AAW9DLC0</accession>
<gene>
    <name evidence="7" type="ORF">SIL87_04070</name>
</gene>
<dbReference type="PANTHER" id="PTHR23427">
    <property type="entry name" value="SURFEIT LOCUS PROTEIN"/>
    <property type="match status" value="1"/>
</dbReference>